<dbReference type="InterPro" id="IPR036852">
    <property type="entry name" value="Peptidase_S8/S53_dom_sf"/>
</dbReference>
<evidence type="ECO:0000256" key="4">
    <source>
        <dbReference type="SAM" id="SignalP"/>
    </source>
</evidence>
<keyword evidence="7" id="KW-1185">Reference proteome</keyword>
<dbReference type="GO" id="GO:0004252">
    <property type="term" value="F:serine-type endopeptidase activity"/>
    <property type="evidence" value="ECO:0007669"/>
    <property type="project" value="InterPro"/>
</dbReference>
<accession>A0A449AC58</accession>
<dbReference type="OrthoDB" id="400658at2"/>
<evidence type="ECO:0000256" key="3">
    <source>
        <dbReference type="ARBA" id="ARBA00022825"/>
    </source>
</evidence>
<dbReference type="AlphaFoldDB" id="A0A449AC58"/>
<evidence type="ECO:0000256" key="2">
    <source>
        <dbReference type="ARBA" id="ARBA00022801"/>
    </source>
</evidence>
<dbReference type="Pfam" id="PF00082">
    <property type="entry name" value="Peptidase_S8"/>
    <property type="match status" value="1"/>
</dbReference>
<dbReference type="Gene3D" id="2.60.120.380">
    <property type="match status" value="1"/>
</dbReference>
<gene>
    <name evidence="6" type="ORF">NCTC10118_00039</name>
</gene>
<feature type="chain" id="PRO_5019328972" description="Peptidase S8/S53 domain-containing protein" evidence="4">
    <location>
        <begin position="21"/>
        <end position="604"/>
    </location>
</feature>
<sequence length="604" mass="68206">MKPKNKLKYWLFPILTISSAAVIVPIGKNNPKLTKNENINSKFYEIINSSTISNSDKGTATQNGIGVKRFDIIFKGTSHVDLEDKVNVIAENYLKTTKKNLVYVTGQYLKTISIAVTENNDYETLKQSLGKFALNDEDVSSLYGFNTDYTFSDFIQNKIKQSSIVSTATKIPPRLNPEIAFDTRPVYSNYHLYELVGLNKDVIYAHFNEYVNKNPIKVGILEAKGVINNDETPFYWNKKYGNGAHWRNEWFYTESYSNHANNVGEILVGQKGINPTATLWSVELNTHWNGMAGEMNFFLSRGVKIINNSWGFTDPKNDIPNQVYNSNSRYFDELIKSNPEIVNFISAGNNYSGINTDELKTDPYKTLAGTGLSKNSIVVGAINDDYWQTKTSYSQVGSENNYLTAVAYGGEYNFSSKTTKEVDFSGHGTSFSTPVITALTSMVIQRNPYWFNLGYDSIIAKSAIISGSVKPRYTNAIYTNETGFGIPQFEFVDQAVKNLKYHKKTGPKFTANHSIYLNKGDTIRANISWLAEVSNKQNIVDFDLKVYDPGNSLLTWSTLGERNTETVEFTAQKSGYYNFNLIRYDSNDIKRDLAFTYAIKRAKN</sequence>
<dbReference type="Gene3D" id="3.40.50.200">
    <property type="entry name" value="Peptidase S8/S53 domain"/>
    <property type="match status" value="1"/>
</dbReference>
<dbReference type="EMBL" id="LR214972">
    <property type="protein sequence ID" value="VEU62511.1"/>
    <property type="molecule type" value="Genomic_DNA"/>
</dbReference>
<feature type="signal peptide" evidence="4">
    <location>
        <begin position="1"/>
        <end position="20"/>
    </location>
</feature>
<organism evidence="6 7">
    <name type="scientific">Mycoplasmopsis bovirhinis</name>
    <dbReference type="NCBI Taxonomy" id="29553"/>
    <lineage>
        <taxon>Bacteria</taxon>
        <taxon>Bacillati</taxon>
        <taxon>Mycoplasmatota</taxon>
        <taxon>Mycoplasmoidales</taxon>
        <taxon>Metamycoplasmataceae</taxon>
        <taxon>Mycoplasmopsis</taxon>
    </lineage>
</organism>
<dbReference type="GO" id="GO:0006508">
    <property type="term" value="P:proteolysis"/>
    <property type="evidence" value="ECO:0007669"/>
    <property type="project" value="UniProtKB-KW"/>
</dbReference>
<dbReference type="PROSITE" id="PS00138">
    <property type="entry name" value="SUBTILASE_SER"/>
    <property type="match status" value="1"/>
</dbReference>
<dbReference type="InterPro" id="IPR023828">
    <property type="entry name" value="Peptidase_S8_Ser-AS"/>
</dbReference>
<keyword evidence="3" id="KW-0720">Serine protease</keyword>
<name>A0A449AC58_9BACT</name>
<proteinExistence type="predicted"/>
<dbReference type="RefSeq" id="WP_129620862.1">
    <property type="nucleotide sequence ID" value="NZ_LR214972.1"/>
</dbReference>
<feature type="domain" description="Peptidase S8/S53" evidence="5">
    <location>
        <begin position="226"/>
        <end position="471"/>
    </location>
</feature>
<dbReference type="InterPro" id="IPR000209">
    <property type="entry name" value="Peptidase_S8/S53_dom"/>
</dbReference>
<reference evidence="6 7" key="1">
    <citation type="submission" date="2019-01" db="EMBL/GenBank/DDBJ databases">
        <authorList>
            <consortium name="Pathogen Informatics"/>
        </authorList>
    </citation>
    <scope>NUCLEOTIDE SEQUENCE [LARGE SCALE GENOMIC DNA]</scope>
    <source>
        <strain evidence="6 7">NCTC10118</strain>
    </source>
</reference>
<evidence type="ECO:0000259" key="5">
    <source>
        <dbReference type="Pfam" id="PF00082"/>
    </source>
</evidence>
<evidence type="ECO:0000313" key="6">
    <source>
        <dbReference type="EMBL" id="VEU62511.1"/>
    </source>
</evidence>
<evidence type="ECO:0000313" key="7">
    <source>
        <dbReference type="Proteomes" id="UP000289952"/>
    </source>
</evidence>
<keyword evidence="2" id="KW-0378">Hydrolase</keyword>
<keyword evidence="1" id="KW-0645">Protease</keyword>
<dbReference type="Proteomes" id="UP000289952">
    <property type="component" value="Chromosome"/>
</dbReference>
<dbReference type="SUPFAM" id="SSF52743">
    <property type="entry name" value="Subtilisin-like"/>
    <property type="match status" value="1"/>
</dbReference>
<protein>
    <recommendedName>
        <fullName evidence="5">Peptidase S8/S53 domain-containing protein</fullName>
    </recommendedName>
</protein>
<evidence type="ECO:0000256" key="1">
    <source>
        <dbReference type="ARBA" id="ARBA00022670"/>
    </source>
</evidence>
<keyword evidence="4" id="KW-0732">Signal</keyword>